<evidence type="ECO:0000313" key="3">
    <source>
        <dbReference type="Proteomes" id="UP000217083"/>
    </source>
</evidence>
<name>A0A263BXW9_9BACI</name>
<protein>
    <submittedName>
        <fullName evidence="2">Uncharacterized protein</fullName>
    </submittedName>
</protein>
<proteinExistence type="predicted"/>
<dbReference type="Proteomes" id="UP000217083">
    <property type="component" value="Unassembled WGS sequence"/>
</dbReference>
<dbReference type="EMBL" id="NPIA01000001">
    <property type="protein sequence ID" value="OZM58157.1"/>
    <property type="molecule type" value="Genomic_DNA"/>
</dbReference>
<reference evidence="3" key="1">
    <citation type="submission" date="2017-08" db="EMBL/GenBank/DDBJ databases">
        <authorList>
            <person name="Huang Z."/>
        </authorList>
    </citation>
    <scope>NUCLEOTIDE SEQUENCE [LARGE SCALE GENOMIC DNA]</scope>
    <source>
        <strain evidence="3">SA5d-4</strain>
    </source>
</reference>
<feature type="transmembrane region" description="Helical" evidence="1">
    <location>
        <begin position="15"/>
        <end position="32"/>
    </location>
</feature>
<dbReference type="RefSeq" id="WP_094920596.1">
    <property type="nucleotide sequence ID" value="NZ_NPIA01000001.1"/>
</dbReference>
<evidence type="ECO:0000256" key="1">
    <source>
        <dbReference type="SAM" id="Phobius"/>
    </source>
</evidence>
<dbReference type="AlphaFoldDB" id="A0A263BXW9"/>
<evidence type="ECO:0000313" key="2">
    <source>
        <dbReference type="EMBL" id="OZM58157.1"/>
    </source>
</evidence>
<keyword evidence="3" id="KW-1185">Reference proteome</keyword>
<reference evidence="2 3" key="2">
    <citation type="submission" date="2017-09" db="EMBL/GenBank/DDBJ databases">
        <title>Bacillus patelloidae sp. nov., isolated from the intestinal tract of a marine limpet.</title>
        <authorList>
            <person name="Liu R."/>
            <person name="Dong C."/>
            <person name="Shao Z."/>
        </authorList>
    </citation>
    <scope>NUCLEOTIDE SEQUENCE [LARGE SCALE GENOMIC DNA]</scope>
    <source>
        <strain evidence="2 3">SA5d-4</strain>
    </source>
</reference>
<organism evidence="2 3">
    <name type="scientific">Lottiidibacillus patelloidae</name>
    <dbReference type="NCBI Taxonomy" id="2670334"/>
    <lineage>
        <taxon>Bacteria</taxon>
        <taxon>Bacillati</taxon>
        <taxon>Bacillota</taxon>
        <taxon>Bacilli</taxon>
        <taxon>Bacillales</taxon>
        <taxon>Bacillaceae</taxon>
        <taxon>Lottiidibacillus</taxon>
    </lineage>
</organism>
<gene>
    <name evidence="2" type="ORF">CIB95_00845</name>
</gene>
<feature type="transmembrane region" description="Helical" evidence="1">
    <location>
        <begin position="140"/>
        <end position="158"/>
    </location>
</feature>
<keyword evidence="1" id="KW-1133">Transmembrane helix</keyword>
<feature type="transmembrane region" description="Helical" evidence="1">
    <location>
        <begin position="39"/>
        <end position="59"/>
    </location>
</feature>
<accession>A0A263BXW9</accession>
<feature type="transmembrane region" description="Helical" evidence="1">
    <location>
        <begin position="103"/>
        <end position="120"/>
    </location>
</feature>
<keyword evidence="1" id="KW-0812">Transmembrane</keyword>
<keyword evidence="1" id="KW-0472">Membrane</keyword>
<feature type="transmembrane region" description="Helical" evidence="1">
    <location>
        <begin position="79"/>
        <end position="96"/>
    </location>
</feature>
<sequence>MNYLPLPQQFDQNEWFIIISIILSYTFIYFLPHRFPTSISILVMFFSVFVARVVDELLAGPKVDFYDVIDSGKYELFDIISYMMYAPFAYLLVYFFDKFQLRGLLLFFYIVAFSLFGWGFEWISEHFHLFTYNEWKFSYSLAVYLIIQPITLLFFILISNSHKKCINK</sequence>
<comment type="caution">
    <text evidence="2">The sequence shown here is derived from an EMBL/GenBank/DDBJ whole genome shotgun (WGS) entry which is preliminary data.</text>
</comment>